<gene>
    <name evidence="12" type="ORF">PCOR1329_LOCUS60046</name>
</gene>
<evidence type="ECO:0000256" key="5">
    <source>
        <dbReference type="ARBA" id="ARBA00023054"/>
    </source>
</evidence>
<evidence type="ECO:0000256" key="8">
    <source>
        <dbReference type="ARBA" id="ARBA00023273"/>
    </source>
</evidence>
<evidence type="ECO:0000313" key="12">
    <source>
        <dbReference type="EMBL" id="CAK0875362.1"/>
    </source>
</evidence>
<feature type="coiled-coil region" evidence="10">
    <location>
        <begin position="156"/>
        <end position="225"/>
    </location>
</feature>
<evidence type="ECO:0000256" key="11">
    <source>
        <dbReference type="SAM" id="MobiDB-lite"/>
    </source>
</evidence>
<dbReference type="PANTHER" id="PTHR14517">
    <property type="entry name" value="RIB43A-RELATED"/>
    <property type="match status" value="1"/>
</dbReference>
<keyword evidence="7" id="KW-0206">Cytoskeleton</keyword>
<comment type="subunit">
    <text evidence="9">Microtubule inner protein component of sperm flagellar doublet microtubules.</text>
</comment>
<proteinExistence type="inferred from homology"/>
<keyword evidence="5 10" id="KW-0175">Coiled coil</keyword>
<organism evidence="12 13">
    <name type="scientific">Prorocentrum cordatum</name>
    <dbReference type="NCBI Taxonomy" id="2364126"/>
    <lineage>
        <taxon>Eukaryota</taxon>
        <taxon>Sar</taxon>
        <taxon>Alveolata</taxon>
        <taxon>Dinophyceae</taxon>
        <taxon>Prorocentrales</taxon>
        <taxon>Prorocentraceae</taxon>
        <taxon>Prorocentrum</taxon>
    </lineage>
</organism>
<evidence type="ECO:0000256" key="3">
    <source>
        <dbReference type="ARBA" id="ARBA00022490"/>
    </source>
</evidence>
<evidence type="ECO:0000256" key="1">
    <source>
        <dbReference type="ARBA" id="ARBA00004611"/>
    </source>
</evidence>
<feature type="region of interest" description="Disordered" evidence="11">
    <location>
        <begin position="96"/>
        <end position="123"/>
    </location>
</feature>
<keyword evidence="6" id="KW-0969">Cilium</keyword>
<evidence type="ECO:0000256" key="10">
    <source>
        <dbReference type="SAM" id="Coils"/>
    </source>
</evidence>
<accession>A0ABN9VPN6</accession>
<keyword evidence="4" id="KW-0282">Flagellum</keyword>
<evidence type="ECO:0008006" key="14">
    <source>
        <dbReference type="Google" id="ProtNLM"/>
    </source>
</evidence>
<evidence type="ECO:0000256" key="9">
    <source>
        <dbReference type="ARBA" id="ARBA00046435"/>
    </source>
</evidence>
<dbReference type="PANTHER" id="PTHR14517:SF6">
    <property type="entry name" value="RE41410P"/>
    <property type="match status" value="1"/>
</dbReference>
<dbReference type="InterPro" id="IPR008805">
    <property type="entry name" value="RIB43A"/>
</dbReference>
<evidence type="ECO:0000313" key="13">
    <source>
        <dbReference type="Proteomes" id="UP001189429"/>
    </source>
</evidence>
<evidence type="ECO:0000256" key="6">
    <source>
        <dbReference type="ARBA" id="ARBA00023069"/>
    </source>
</evidence>
<feature type="compositionally biased region" description="Basic and acidic residues" evidence="11">
    <location>
        <begin position="96"/>
        <end position="108"/>
    </location>
</feature>
<evidence type="ECO:0000256" key="7">
    <source>
        <dbReference type="ARBA" id="ARBA00023212"/>
    </source>
</evidence>
<comment type="subcellular location">
    <subcellularLocation>
        <location evidence="1">Cytoplasm</location>
        <location evidence="1">Cytoskeleton</location>
        <location evidence="1">Flagellum axoneme</location>
    </subcellularLocation>
</comment>
<keyword evidence="13" id="KW-1185">Reference proteome</keyword>
<feature type="coiled-coil region" evidence="10">
    <location>
        <begin position="45"/>
        <end position="72"/>
    </location>
</feature>
<protein>
    <recommendedName>
        <fullName evidence="14">Trichohyalin-plectin-homology domain-containing protein</fullName>
    </recommendedName>
</protein>
<evidence type="ECO:0000256" key="4">
    <source>
        <dbReference type="ARBA" id="ARBA00022846"/>
    </source>
</evidence>
<dbReference type="Pfam" id="PF05914">
    <property type="entry name" value="RIB43A"/>
    <property type="match status" value="1"/>
</dbReference>
<dbReference type="EMBL" id="CAUYUJ010017504">
    <property type="protein sequence ID" value="CAK0875362.1"/>
    <property type="molecule type" value="Genomic_DNA"/>
</dbReference>
<comment type="similarity">
    <text evidence="2">Belongs to the RIB43A family.</text>
</comment>
<name>A0ABN9VPN6_9DINO</name>
<evidence type="ECO:0000256" key="2">
    <source>
        <dbReference type="ARBA" id="ARBA00006875"/>
    </source>
</evidence>
<keyword evidence="3" id="KW-0963">Cytoplasm</keyword>
<comment type="caution">
    <text evidence="12">The sequence shown here is derived from an EMBL/GenBank/DDBJ whole genome shotgun (WGS) entry which is preliminary data.</text>
</comment>
<dbReference type="Proteomes" id="UP001189429">
    <property type="component" value="Unassembled WGS sequence"/>
</dbReference>
<sequence length="366" mass="41701">MVAKIMRKRQDEMARRSHLLNPRYAKTHGADLKAVTSQINEKQIVAAAAAEAEADDAKLQQAQEQVLNAIEEAKSRYRRDKQVETVQYSLQNLSKESRREYDLSDPNRLKNARLPKDGIGSDGRELGAAAMTNFQGDLDVKEIQKKQRAMQKEWLAQQVQEKQMRAEAEREAEKQDANEILTSTMLRETIEAVEAQEAQQDRMELLEANKQLAAEKQARKDAKREKEAMIHTRIVDKGATDERLNEVHDYKLNTKGRLIRDEYKRLTYEQEQAIHDANAQIVLEKQAARKKELAAARENDEEVMGACALMDQLQGLAQEQAKERRLRMVAENQAIANMKSQKDAEEKAAYAIWEPSGTAPRLGHGK</sequence>
<reference evidence="12" key="1">
    <citation type="submission" date="2023-10" db="EMBL/GenBank/DDBJ databases">
        <authorList>
            <person name="Chen Y."/>
            <person name="Shah S."/>
            <person name="Dougan E. K."/>
            <person name="Thang M."/>
            <person name="Chan C."/>
        </authorList>
    </citation>
    <scope>NUCLEOTIDE SEQUENCE [LARGE SCALE GENOMIC DNA]</scope>
</reference>
<keyword evidence="8" id="KW-0966">Cell projection</keyword>